<keyword evidence="4" id="KW-1133">Transmembrane helix</keyword>
<dbReference type="FunFam" id="3.20.10.10:FF:000002">
    <property type="entry name" value="D-alanine aminotransferase"/>
    <property type="match status" value="1"/>
</dbReference>
<keyword evidence="4" id="KW-0472">Membrane</keyword>
<evidence type="ECO:0000256" key="3">
    <source>
        <dbReference type="ARBA" id="ARBA00022898"/>
    </source>
</evidence>
<organism evidence="5 6">
    <name type="scientific">Apostasia shenzhenica</name>
    <dbReference type="NCBI Taxonomy" id="1088818"/>
    <lineage>
        <taxon>Eukaryota</taxon>
        <taxon>Viridiplantae</taxon>
        <taxon>Streptophyta</taxon>
        <taxon>Embryophyta</taxon>
        <taxon>Tracheophyta</taxon>
        <taxon>Spermatophyta</taxon>
        <taxon>Magnoliopsida</taxon>
        <taxon>Liliopsida</taxon>
        <taxon>Asparagales</taxon>
        <taxon>Orchidaceae</taxon>
        <taxon>Apostasioideae</taxon>
        <taxon>Apostasia</taxon>
    </lineage>
</organism>
<keyword evidence="3" id="KW-0663">Pyridoxal phosphate</keyword>
<dbReference type="SUPFAM" id="SSF56752">
    <property type="entry name" value="D-aminoacid aminotransferase-like PLP-dependent enzymes"/>
    <property type="match status" value="1"/>
</dbReference>
<comment type="similarity">
    <text evidence="2">Belongs to the class-IV pyridoxal-phosphate-dependent aminotransferase family.</text>
</comment>
<feature type="transmembrane region" description="Helical" evidence="4">
    <location>
        <begin position="127"/>
        <end position="151"/>
    </location>
</feature>
<dbReference type="STRING" id="1088818.A0A2I0AUK7"/>
<evidence type="ECO:0000256" key="1">
    <source>
        <dbReference type="ARBA" id="ARBA00001933"/>
    </source>
</evidence>
<dbReference type="OrthoDB" id="25921at2759"/>
<dbReference type="AlphaFoldDB" id="A0A2I0AUK7"/>
<dbReference type="Gene3D" id="3.20.10.10">
    <property type="entry name" value="D-amino Acid Aminotransferase, subunit A, domain 2"/>
    <property type="match status" value="1"/>
</dbReference>
<evidence type="ECO:0000256" key="2">
    <source>
        <dbReference type="ARBA" id="ARBA00009320"/>
    </source>
</evidence>
<comment type="cofactor">
    <cofactor evidence="1">
        <name>pyridoxal 5'-phosphate</name>
        <dbReference type="ChEBI" id="CHEBI:597326"/>
    </cofactor>
</comment>
<dbReference type="PANTHER" id="PTHR42743:SF8">
    <property type="entry name" value="OS01G0238500 PROTEIN"/>
    <property type="match status" value="1"/>
</dbReference>
<dbReference type="PANTHER" id="PTHR42743">
    <property type="entry name" value="AMINO-ACID AMINOTRANSFERASE"/>
    <property type="match status" value="1"/>
</dbReference>
<dbReference type="InterPro" id="IPR043132">
    <property type="entry name" value="BCAT-like_C"/>
</dbReference>
<dbReference type="InterPro" id="IPR050571">
    <property type="entry name" value="Class-IV_PLP-Dep_Aminotrnsfr"/>
</dbReference>
<evidence type="ECO:0000313" key="5">
    <source>
        <dbReference type="EMBL" id="PKA59186.1"/>
    </source>
</evidence>
<accession>A0A2I0AUK7</accession>
<sequence length="152" mass="16984">MKNVNYLPNVLSKMEAEEKGAFALVWVDEDRCNIAEGPNANIVIVSRKRELILPKLDRVLHGCTAKRLLMLGKKLVGKGILKSVESRDISAEEAKSSSEMIFVSSLIPIMPVVEWDGEAIGDGEKPFVYSFFGLSFSLIRFISILLSINFFF</sequence>
<keyword evidence="6" id="KW-1185">Reference proteome</keyword>
<protein>
    <submittedName>
        <fullName evidence="5">Branched-chain-amino-acid aminotransferase-like protein 3, chloroplastic</fullName>
        <ecNumber evidence="5">2.6.1.42</ecNumber>
    </submittedName>
</protein>
<dbReference type="EMBL" id="KZ451950">
    <property type="protein sequence ID" value="PKA59186.1"/>
    <property type="molecule type" value="Genomic_DNA"/>
</dbReference>
<reference evidence="5 6" key="1">
    <citation type="journal article" date="2017" name="Nature">
        <title>The Apostasia genome and the evolution of orchids.</title>
        <authorList>
            <person name="Zhang G.Q."/>
            <person name="Liu K.W."/>
            <person name="Li Z."/>
            <person name="Lohaus R."/>
            <person name="Hsiao Y.Y."/>
            <person name="Niu S.C."/>
            <person name="Wang J.Y."/>
            <person name="Lin Y.C."/>
            <person name="Xu Q."/>
            <person name="Chen L.J."/>
            <person name="Yoshida K."/>
            <person name="Fujiwara S."/>
            <person name="Wang Z.W."/>
            <person name="Zhang Y.Q."/>
            <person name="Mitsuda N."/>
            <person name="Wang M."/>
            <person name="Liu G.H."/>
            <person name="Pecoraro L."/>
            <person name="Huang H.X."/>
            <person name="Xiao X.J."/>
            <person name="Lin M."/>
            <person name="Wu X.Y."/>
            <person name="Wu W.L."/>
            <person name="Chen Y.Y."/>
            <person name="Chang S.B."/>
            <person name="Sakamoto S."/>
            <person name="Ohme-Takagi M."/>
            <person name="Yagi M."/>
            <person name="Zeng S.J."/>
            <person name="Shen C.Y."/>
            <person name="Yeh C.M."/>
            <person name="Luo Y.B."/>
            <person name="Tsai W.C."/>
            <person name="Van de Peer Y."/>
            <person name="Liu Z.J."/>
        </authorList>
    </citation>
    <scope>NUCLEOTIDE SEQUENCE [LARGE SCALE GENOMIC DNA]</scope>
    <source>
        <strain evidence="6">cv. Shenzhen</strain>
        <tissue evidence="5">Stem</tissue>
    </source>
</reference>
<dbReference type="GO" id="GO:0008652">
    <property type="term" value="P:amino acid biosynthetic process"/>
    <property type="evidence" value="ECO:0007669"/>
    <property type="project" value="UniProtKB-ARBA"/>
</dbReference>
<dbReference type="EC" id="2.6.1.42" evidence="5"/>
<dbReference type="InterPro" id="IPR036038">
    <property type="entry name" value="Aminotransferase-like"/>
</dbReference>
<keyword evidence="5" id="KW-0808">Transferase</keyword>
<dbReference type="Pfam" id="PF01063">
    <property type="entry name" value="Aminotran_4"/>
    <property type="match status" value="1"/>
</dbReference>
<evidence type="ECO:0000313" key="6">
    <source>
        <dbReference type="Proteomes" id="UP000236161"/>
    </source>
</evidence>
<keyword evidence="5" id="KW-0032">Aminotransferase</keyword>
<dbReference type="GO" id="GO:0046394">
    <property type="term" value="P:carboxylic acid biosynthetic process"/>
    <property type="evidence" value="ECO:0007669"/>
    <property type="project" value="UniProtKB-ARBA"/>
</dbReference>
<name>A0A2I0AUK7_9ASPA</name>
<dbReference type="InterPro" id="IPR001544">
    <property type="entry name" value="Aminotrans_IV"/>
</dbReference>
<gene>
    <name evidence="5" type="ORF">AXF42_Ash001279</name>
</gene>
<proteinExistence type="inferred from homology"/>
<dbReference type="Proteomes" id="UP000236161">
    <property type="component" value="Unassembled WGS sequence"/>
</dbReference>
<evidence type="ECO:0000256" key="4">
    <source>
        <dbReference type="SAM" id="Phobius"/>
    </source>
</evidence>
<dbReference type="GO" id="GO:0004084">
    <property type="term" value="F:branched-chain-amino-acid transaminase activity"/>
    <property type="evidence" value="ECO:0007669"/>
    <property type="project" value="UniProtKB-EC"/>
</dbReference>
<keyword evidence="4" id="KW-0812">Transmembrane</keyword>